<gene>
    <name evidence="8" type="ORF">AG1IA_09401</name>
</gene>
<proteinExistence type="inferred from homology"/>
<keyword evidence="2" id="KW-0119">Carbohydrate metabolism</keyword>
<reference evidence="8 9" key="1">
    <citation type="journal article" date="2013" name="Nat. Commun.">
        <title>The evolution and pathogenic mechanisms of the rice sheath blight pathogen.</title>
        <authorList>
            <person name="Zheng A."/>
            <person name="Lin R."/>
            <person name="Xu L."/>
            <person name="Qin P."/>
            <person name="Tang C."/>
            <person name="Ai P."/>
            <person name="Zhang D."/>
            <person name="Liu Y."/>
            <person name="Sun Z."/>
            <person name="Feng H."/>
            <person name="Wang Y."/>
            <person name="Chen Y."/>
            <person name="Liang X."/>
            <person name="Fu R."/>
            <person name="Li Q."/>
            <person name="Zhang J."/>
            <person name="Yu X."/>
            <person name="Xie Z."/>
            <person name="Ding L."/>
            <person name="Guan P."/>
            <person name="Tang J."/>
            <person name="Liang Y."/>
            <person name="Wang S."/>
            <person name="Deng Q."/>
            <person name="Li S."/>
            <person name="Zhu J."/>
            <person name="Wang L."/>
            <person name="Liu H."/>
            <person name="Li P."/>
        </authorList>
    </citation>
    <scope>NUCLEOTIDE SEQUENCE [LARGE SCALE GENOMIC DNA]</scope>
    <source>
        <strain evidence="9">AG-1 IA</strain>
    </source>
</reference>
<dbReference type="Proteomes" id="UP000011668">
    <property type="component" value="Unassembled WGS sequence"/>
</dbReference>
<evidence type="ECO:0000256" key="2">
    <source>
        <dbReference type="ARBA" id="ARBA00022651"/>
    </source>
</evidence>
<keyword evidence="4 7" id="KW-0378">Hydrolase</keyword>
<dbReference type="Pfam" id="PF07519">
    <property type="entry name" value="Tannase"/>
    <property type="match status" value="1"/>
</dbReference>
<dbReference type="PANTHER" id="PTHR33938">
    <property type="entry name" value="FERULOYL ESTERASE B-RELATED"/>
    <property type="match status" value="1"/>
</dbReference>
<dbReference type="GO" id="GO:0030600">
    <property type="term" value="F:feruloyl esterase activity"/>
    <property type="evidence" value="ECO:0007669"/>
    <property type="project" value="UniProtKB-EC"/>
</dbReference>
<evidence type="ECO:0000256" key="4">
    <source>
        <dbReference type="ARBA" id="ARBA00022801"/>
    </source>
</evidence>
<dbReference type="HOGENOM" id="CLU_1603866_0_0_1"/>
<keyword evidence="1" id="KW-0719">Serine esterase</keyword>
<comment type="similarity">
    <text evidence="7">Belongs to the tannase family.</text>
</comment>
<keyword evidence="3" id="KW-0732">Signal</keyword>
<comment type="caution">
    <text evidence="8">The sequence shown here is derived from an EMBL/GenBank/DDBJ whole genome shotgun (WGS) entry which is preliminary data.</text>
</comment>
<dbReference type="EMBL" id="AFRT01003259">
    <property type="protein sequence ID" value="ELU36569.1"/>
    <property type="molecule type" value="Genomic_DNA"/>
</dbReference>
<evidence type="ECO:0000313" key="9">
    <source>
        <dbReference type="Proteomes" id="UP000011668"/>
    </source>
</evidence>
<keyword evidence="9" id="KW-1185">Reference proteome</keyword>
<evidence type="ECO:0000256" key="5">
    <source>
        <dbReference type="ARBA" id="ARBA00023157"/>
    </source>
</evidence>
<dbReference type="STRING" id="983506.L8WJM7"/>
<protein>
    <recommendedName>
        <fullName evidence="7">Carboxylic ester hydrolase</fullName>
        <ecNumber evidence="7">3.1.1.-</ecNumber>
    </recommendedName>
</protein>
<dbReference type="PANTHER" id="PTHR33938:SF15">
    <property type="entry name" value="FERULOYL ESTERASE B-RELATED"/>
    <property type="match status" value="1"/>
</dbReference>
<name>L8WJM7_THACA</name>
<keyword evidence="2" id="KW-0624">Polysaccharide degradation</keyword>
<evidence type="ECO:0000256" key="7">
    <source>
        <dbReference type="RuleBase" id="RU361238"/>
    </source>
</evidence>
<dbReference type="EC" id="3.1.1.-" evidence="7"/>
<evidence type="ECO:0000313" key="8">
    <source>
        <dbReference type="EMBL" id="ELU36569.1"/>
    </source>
</evidence>
<comment type="catalytic activity">
    <reaction evidence="6">
        <text>feruloyl-polysaccharide + H2O = ferulate + polysaccharide.</text>
        <dbReference type="EC" id="3.1.1.73"/>
    </reaction>
</comment>
<keyword evidence="2" id="KW-0858">Xylan degradation</keyword>
<keyword evidence="5" id="KW-1015">Disulfide bond</keyword>
<organism evidence="8 9">
    <name type="scientific">Thanatephorus cucumeris (strain AG1-IA)</name>
    <name type="common">Rice sheath blight fungus</name>
    <name type="synonym">Rhizoctonia solani</name>
    <dbReference type="NCBI Taxonomy" id="983506"/>
    <lineage>
        <taxon>Eukaryota</taxon>
        <taxon>Fungi</taxon>
        <taxon>Dikarya</taxon>
        <taxon>Basidiomycota</taxon>
        <taxon>Agaricomycotina</taxon>
        <taxon>Agaricomycetes</taxon>
        <taxon>Cantharellales</taxon>
        <taxon>Ceratobasidiaceae</taxon>
        <taxon>Rhizoctonia</taxon>
        <taxon>Rhizoctonia solani AG-1</taxon>
    </lineage>
</organism>
<dbReference type="InterPro" id="IPR011118">
    <property type="entry name" value="Tannase/feruloyl_esterase"/>
</dbReference>
<evidence type="ECO:0000256" key="3">
    <source>
        <dbReference type="ARBA" id="ARBA00022729"/>
    </source>
</evidence>
<accession>L8WJM7</accession>
<dbReference type="GO" id="GO:0045493">
    <property type="term" value="P:xylan catabolic process"/>
    <property type="evidence" value="ECO:0007669"/>
    <property type="project" value="UniProtKB-KW"/>
</dbReference>
<sequence length="166" mass="18203">MGVPLTKYGFAVASTNAYLFARTSLDGTFAMNDPETQFDFGYCAVHLSTIFSKIIVGEYYQQNTSCNCWFGCSAGGMRAVQGFPEDFDGALTGAREYPTSTYFRACINVFVAAQFLSRQNGWDIHTGELNIDGYAPGETIPTSFFSSLGQRSHLTTCVTQEFSCDS</sequence>
<evidence type="ECO:0000256" key="1">
    <source>
        <dbReference type="ARBA" id="ARBA00022487"/>
    </source>
</evidence>
<dbReference type="OrthoDB" id="3039123at2759"/>
<dbReference type="AlphaFoldDB" id="L8WJM7"/>
<evidence type="ECO:0000256" key="6">
    <source>
        <dbReference type="ARBA" id="ARBA00034075"/>
    </source>
</evidence>